<reference evidence="11" key="1">
    <citation type="submission" date="2021-02" db="EMBL/GenBank/DDBJ databases">
        <authorList>
            <person name="Nowell W R."/>
        </authorList>
    </citation>
    <scope>NUCLEOTIDE SEQUENCE</scope>
</reference>
<dbReference type="InterPro" id="IPR000560">
    <property type="entry name" value="His_Pase_clade-2"/>
</dbReference>
<sequence>LQCNLTGVLTHDEHVNKLDPSYSKGIQSPGRHVRTRLYFTSESHVHSFLTIIRYGGLLDAFVDEQWKRSMDYLDTVSELNYLTQIVIMLYEDASEEENSEKRFHVELHFS</sequence>
<keyword evidence="5" id="KW-0808">Transferase</keyword>
<dbReference type="GO" id="GO:0033857">
    <property type="term" value="F:5-diphosphoinositol pentakisphosphate 1-kinase activity"/>
    <property type="evidence" value="ECO:0007669"/>
    <property type="project" value="TreeGrafter"/>
</dbReference>
<evidence type="ECO:0000256" key="1">
    <source>
        <dbReference type="ARBA" id="ARBA00004496"/>
    </source>
</evidence>
<evidence type="ECO:0000256" key="2">
    <source>
        <dbReference type="ARBA" id="ARBA00005609"/>
    </source>
</evidence>
<dbReference type="EC" id="2.7.4.24" evidence="3"/>
<comment type="caution">
    <text evidence="11">The sequence shown here is derived from an EMBL/GenBank/DDBJ whole genome shotgun (WGS) entry which is preliminary data.</text>
</comment>
<dbReference type="InterPro" id="IPR029033">
    <property type="entry name" value="His_PPase_superfam"/>
</dbReference>
<evidence type="ECO:0000256" key="3">
    <source>
        <dbReference type="ARBA" id="ARBA00012893"/>
    </source>
</evidence>
<protein>
    <recommendedName>
        <fullName evidence="3">diphosphoinositol-pentakisphosphate 1-kinase</fullName>
        <ecNumber evidence="3">2.7.4.24</ecNumber>
    </recommendedName>
</protein>
<evidence type="ECO:0000256" key="10">
    <source>
        <dbReference type="ARBA" id="ARBA00034629"/>
    </source>
</evidence>
<dbReference type="EMBL" id="CAJOBP010039977">
    <property type="protein sequence ID" value="CAF4746759.1"/>
    <property type="molecule type" value="Genomic_DNA"/>
</dbReference>
<evidence type="ECO:0000256" key="9">
    <source>
        <dbReference type="ARBA" id="ARBA00033696"/>
    </source>
</evidence>
<keyword evidence="7" id="KW-0418">Kinase</keyword>
<dbReference type="AlphaFoldDB" id="A0A821L7D9"/>
<dbReference type="InterPro" id="IPR037446">
    <property type="entry name" value="His_Pase_VIP1"/>
</dbReference>
<name>A0A821L7D9_9BILA</name>
<feature type="non-terminal residue" evidence="11">
    <location>
        <position position="110"/>
    </location>
</feature>
<dbReference type="GO" id="GO:0032958">
    <property type="term" value="P:inositol phosphate biosynthetic process"/>
    <property type="evidence" value="ECO:0007669"/>
    <property type="project" value="TreeGrafter"/>
</dbReference>
<dbReference type="GO" id="GO:0006020">
    <property type="term" value="P:inositol metabolic process"/>
    <property type="evidence" value="ECO:0007669"/>
    <property type="project" value="TreeGrafter"/>
</dbReference>
<keyword evidence="4" id="KW-0963">Cytoplasm</keyword>
<dbReference type="PANTHER" id="PTHR12750:SF9">
    <property type="entry name" value="INOSITOL HEXAKISPHOSPHATE AND DIPHOSPHOINOSITOL-PENTAKISPHOSPHATE KINASE"/>
    <property type="match status" value="1"/>
</dbReference>
<comment type="catalytic activity">
    <reaction evidence="9">
        <text>5-diphospho-1D-myo-inositol 1,2,3,4,6-pentakisphosphate + ATP + H(+) = 1,5-bis(diphospho)-1D-myo-inositol 2,3,4,6-tetrakisphosphate + ADP</text>
        <dbReference type="Rhea" id="RHEA:10276"/>
        <dbReference type="ChEBI" id="CHEBI:15378"/>
        <dbReference type="ChEBI" id="CHEBI:30616"/>
        <dbReference type="ChEBI" id="CHEBI:58628"/>
        <dbReference type="ChEBI" id="CHEBI:77983"/>
        <dbReference type="ChEBI" id="CHEBI:456216"/>
        <dbReference type="EC" id="2.7.4.24"/>
    </reaction>
    <physiologicalReaction direction="left-to-right" evidence="9">
        <dbReference type="Rhea" id="RHEA:10277"/>
    </physiologicalReaction>
</comment>
<evidence type="ECO:0000256" key="4">
    <source>
        <dbReference type="ARBA" id="ARBA00022490"/>
    </source>
</evidence>
<comment type="similarity">
    <text evidence="2">Belongs to the histidine acid phosphatase family. VIP1 subfamily.</text>
</comment>
<proteinExistence type="inferred from homology"/>
<evidence type="ECO:0000313" key="11">
    <source>
        <dbReference type="EMBL" id="CAF4746759.1"/>
    </source>
</evidence>
<dbReference type="Proteomes" id="UP000663873">
    <property type="component" value="Unassembled WGS sequence"/>
</dbReference>
<feature type="non-terminal residue" evidence="11">
    <location>
        <position position="1"/>
    </location>
</feature>
<dbReference type="GO" id="GO:0005829">
    <property type="term" value="C:cytosol"/>
    <property type="evidence" value="ECO:0007669"/>
    <property type="project" value="TreeGrafter"/>
</dbReference>
<organism evidence="11 12">
    <name type="scientific">Rotaria socialis</name>
    <dbReference type="NCBI Taxonomy" id="392032"/>
    <lineage>
        <taxon>Eukaryota</taxon>
        <taxon>Metazoa</taxon>
        <taxon>Spiralia</taxon>
        <taxon>Gnathifera</taxon>
        <taxon>Rotifera</taxon>
        <taxon>Eurotatoria</taxon>
        <taxon>Bdelloidea</taxon>
        <taxon>Philodinida</taxon>
        <taxon>Philodinidae</taxon>
        <taxon>Rotaria</taxon>
    </lineage>
</organism>
<dbReference type="SUPFAM" id="SSF53254">
    <property type="entry name" value="Phosphoglycerate mutase-like"/>
    <property type="match status" value="1"/>
</dbReference>
<gene>
    <name evidence="11" type="ORF">UJA718_LOCUS38686</name>
</gene>
<dbReference type="GO" id="GO:0005524">
    <property type="term" value="F:ATP binding"/>
    <property type="evidence" value="ECO:0007669"/>
    <property type="project" value="UniProtKB-KW"/>
</dbReference>
<evidence type="ECO:0000256" key="5">
    <source>
        <dbReference type="ARBA" id="ARBA00022679"/>
    </source>
</evidence>
<evidence type="ECO:0000256" key="6">
    <source>
        <dbReference type="ARBA" id="ARBA00022741"/>
    </source>
</evidence>
<dbReference type="GO" id="GO:0000828">
    <property type="term" value="F:inositol hexakisphosphate kinase activity"/>
    <property type="evidence" value="ECO:0007669"/>
    <property type="project" value="TreeGrafter"/>
</dbReference>
<keyword evidence="12" id="KW-1185">Reference proteome</keyword>
<comment type="subcellular location">
    <subcellularLocation>
        <location evidence="1">Cytoplasm</location>
    </subcellularLocation>
</comment>
<dbReference type="PANTHER" id="PTHR12750">
    <property type="entry name" value="DIPHOSPHOINOSITOL PENTAKISPHOSPHATE KINASE"/>
    <property type="match status" value="1"/>
</dbReference>
<accession>A0A821L7D9</accession>
<comment type="catalytic activity">
    <reaction evidence="10">
        <text>1D-myo-inositol hexakisphosphate + ATP = 1-diphospho-1D-myo-inositol 2,3,4,5,6-pentakisphosphate + ADP</text>
        <dbReference type="Rhea" id="RHEA:37459"/>
        <dbReference type="ChEBI" id="CHEBI:30616"/>
        <dbReference type="ChEBI" id="CHEBI:58130"/>
        <dbReference type="ChEBI" id="CHEBI:74946"/>
        <dbReference type="ChEBI" id="CHEBI:456216"/>
        <dbReference type="EC" id="2.7.4.24"/>
    </reaction>
    <physiologicalReaction direction="left-to-right" evidence="10">
        <dbReference type="Rhea" id="RHEA:37460"/>
    </physiologicalReaction>
</comment>
<evidence type="ECO:0000256" key="8">
    <source>
        <dbReference type="ARBA" id="ARBA00022840"/>
    </source>
</evidence>
<dbReference type="Pfam" id="PF00328">
    <property type="entry name" value="His_Phos_2"/>
    <property type="match status" value="1"/>
</dbReference>
<keyword evidence="6" id="KW-0547">Nucleotide-binding</keyword>
<evidence type="ECO:0000256" key="7">
    <source>
        <dbReference type="ARBA" id="ARBA00022777"/>
    </source>
</evidence>
<keyword evidence="8" id="KW-0067">ATP-binding</keyword>
<evidence type="ECO:0000313" key="12">
    <source>
        <dbReference type="Proteomes" id="UP000663873"/>
    </source>
</evidence>